<dbReference type="Pfam" id="PF09992">
    <property type="entry name" value="NAGPA"/>
    <property type="match status" value="1"/>
</dbReference>
<evidence type="ECO:0000259" key="3">
    <source>
        <dbReference type="PROSITE" id="PS51724"/>
    </source>
</evidence>
<dbReference type="InterPro" id="IPR006311">
    <property type="entry name" value="TAT_signal"/>
</dbReference>
<dbReference type="InterPro" id="IPR036680">
    <property type="entry name" value="SPOR-like_sf"/>
</dbReference>
<dbReference type="EMBL" id="JAATEM010000006">
    <property type="protein sequence ID" value="NJP49800.1"/>
    <property type="molecule type" value="Genomic_DNA"/>
</dbReference>
<dbReference type="Pfam" id="PF05036">
    <property type="entry name" value="SPOR"/>
    <property type="match status" value="1"/>
</dbReference>
<dbReference type="InterPro" id="IPR007730">
    <property type="entry name" value="SPOR-like_dom"/>
</dbReference>
<dbReference type="InterPro" id="IPR018711">
    <property type="entry name" value="NAGPA"/>
</dbReference>
<dbReference type="PANTHER" id="PTHR40446">
    <property type="entry name" value="N-ACETYLGLUCOSAMINE-1-PHOSPHODIESTER ALPHA-N-ACETYLGLUCOSAMINIDASE"/>
    <property type="match status" value="1"/>
</dbReference>
<feature type="chain" id="PRO_5045932239" evidence="2">
    <location>
        <begin position="29"/>
        <end position="543"/>
    </location>
</feature>
<evidence type="ECO:0000256" key="1">
    <source>
        <dbReference type="SAM" id="MobiDB-lite"/>
    </source>
</evidence>
<protein>
    <submittedName>
        <fullName evidence="4">Sporulation domain-containing protein</fullName>
    </submittedName>
</protein>
<feature type="region of interest" description="Disordered" evidence="1">
    <location>
        <begin position="82"/>
        <end position="103"/>
    </location>
</feature>
<gene>
    <name evidence="4" type="ORF">HCJ93_06870</name>
</gene>
<dbReference type="SUPFAM" id="SSF110997">
    <property type="entry name" value="Sporulation related repeat"/>
    <property type="match status" value="1"/>
</dbReference>
<proteinExistence type="predicted"/>
<dbReference type="PROSITE" id="PS51318">
    <property type="entry name" value="TAT"/>
    <property type="match status" value="1"/>
</dbReference>
<keyword evidence="5" id="KW-1185">Reference proteome</keyword>
<dbReference type="PANTHER" id="PTHR40446:SF2">
    <property type="entry name" value="N-ACETYLGLUCOSAMINE-1-PHOSPHODIESTER ALPHA-N-ACETYLGLUCOSAMINIDASE"/>
    <property type="match status" value="1"/>
</dbReference>
<name>A0ABX1A3K2_9ACTN</name>
<feature type="signal peptide" evidence="2">
    <location>
        <begin position="1"/>
        <end position="28"/>
    </location>
</feature>
<reference evidence="4 5" key="1">
    <citation type="submission" date="2020-03" db="EMBL/GenBank/DDBJ databases">
        <title>WGS of actinomycetes isolated from Thailand.</title>
        <authorList>
            <person name="Thawai C."/>
        </authorList>
    </citation>
    <scope>NUCLEOTIDE SEQUENCE [LARGE SCALE GENOMIC DNA]</scope>
    <source>
        <strain evidence="4 5">SBST2-5</strain>
    </source>
</reference>
<organism evidence="4 5">
    <name type="scientific">Streptomyces composti</name>
    <dbReference type="NCBI Taxonomy" id="2720025"/>
    <lineage>
        <taxon>Bacteria</taxon>
        <taxon>Bacillati</taxon>
        <taxon>Actinomycetota</taxon>
        <taxon>Actinomycetes</taxon>
        <taxon>Kitasatosporales</taxon>
        <taxon>Streptomycetaceae</taxon>
        <taxon>Streptomyces</taxon>
    </lineage>
</organism>
<dbReference type="PROSITE" id="PS51724">
    <property type="entry name" value="SPOR"/>
    <property type="match status" value="1"/>
</dbReference>
<comment type="caution">
    <text evidence="4">The sequence shown here is derived from an EMBL/GenBank/DDBJ whole genome shotgun (WGS) entry which is preliminary data.</text>
</comment>
<dbReference type="Gene3D" id="3.30.70.1070">
    <property type="entry name" value="Sporulation related repeat"/>
    <property type="match status" value="1"/>
</dbReference>
<evidence type="ECO:0000313" key="5">
    <source>
        <dbReference type="Proteomes" id="UP000730591"/>
    </source>
</evidence>
<evidence type="ECO:0000256" key="2">
    <source>
        <dbReference type="SAM" id="SignalP"/>
    </source>
</evidence>
<sequence length="543" mass="56759">MQVRRRLCGAAAALGVVLAVTTVPPVQASSDHRPGGGIARTLPLGPPGLTETRTTHTLQPGVTLTRIVRGAQDPALHWTVEATIPGGDTSPDPDAPPSTLKDRASAEELVADLRRDGFQARTEPVTTPRTADYAGGTLGWRVRIGTFGSQSAATAERARLLAAGHSGSVVHTGWDGARTDRGPWRIDVLTIDPRTFRGSLDATYGPDLEQRETTSALAAGADAVAAVNAGFFVLDPRAGAPGDPAGVGVYDGRLLSEPVSGRPALVVHDNGKRNQVTRLTWQGRVTAGKTSLALHGINRVPGLIRNCGGSEGDTPTALPLHDVTCTNPDQLVAFTADFGASTPQGPGTEAVLDERGRVVELRTPRGGPLPPGGSSVQATGRYAADLTALARPGERLRIETALRDDRGHRVTPSPRTDIVNGGPELVRDGRLHVTPATDGMVHPGDPSWYYGWVHKRNPRTLAGVDAAGRTVLITADGRSTDSLGLSITESAEVARSLGLRDAVNLDGGGSTTMVVKDQVINSPSDAAGERPVGDALVILPRRH</sequence>
<accession>A0ABX1A3K2</accession>
<feature type="domain" description="SPOR" evidence="3">
    <location>
        <begin position="87"/>
        <end position="172"/>
    </location>
</feature>
<keyword evidence="2" id="KW-0732">Signal</keyword>
<evidence type="ECO:0000313" key="4">
    <source>
        <dbReference type="EMBL" id="NJP49800.1"/>
    </source>
</evidence>
<dbReference type="Proteomes" id="UP000730591">
    <property type="component" value="Unassembled WGS sequence"/>
</dbReference>